<sequence length="580" mass="67480">MTSVNKVPRGDKEAVLEARKRELEFTTTYIENAVIKQKQGKNEDYETIVQTLRNKPETASQLRRFHLWILALSRVAPTLSRSSFKLVDAVLSIDWTGFDDMLAHVYTMFLGNLATGHPAFLKPVLRMLVKGLLLQTERDLHSTSIEKRHERVHHALKYVLSTRPTASLNFVPILSSEFPHKSEPLDAQVVYVQNLLRLLAYAPHLESQLLEKTIQRIIEIDVEIQGRLEDLEELEDEMELYVAELNSTTVDQTIKVIKKDGSIKEEISYDIKEMMEKLDCMIKLVLDYMHWHYKDATAANDFATSKQLLAILLNIYEKFILRTFKSRYTQFIIFWYTGKSLSFAREYLDLLHNIISSSDPTLHPVPIRVAAALYLGSYVARAKYLDGDTVRRSIGFLSKWLKEYVKVNELTANEPDKVANSVFYAVVQATMYVFCFRWKDLMVDIVCKDGITRRRWCSELTPFPHVLASAYKPLEICSRNIVKQFARITNALDFMFVYGLMSDYGESLLSSDGNDEWRKDDNFSTNLDEFLFFPFDPFRLKNSQPYLEGIYQYWEEIDGDEELEEDWLTEEMVLDNVVEW</sequence>
<feature type="coiled-coil region" evidence="2">
    <location>
        <begin position="217"/>
        <end position="251"/>
    </location>
</feature>
<comment type="caution">
    <text evidence="3">The sequence shown here is derived from an EMBL/GenBank/DDBJ whole genome shotgun (WGS) entry which is preliminary data.</text>
</comment>
<name>A0A9N8Z4B3_9GLOM</name>
<reference evidence="3" key="1">
    <citation type="submission" date="2021-06" db="EMBL/GenBank/DDBJ databases">
        <authorList>
            <person name="Kallberg Y."/>
            <person name="Tangrot J."/>
            <person name="Rosling A."/>
        </authorList>
    </citation>
    <scope>NUCLEOTIDE SEQUENCE</scope>
    <source>
        <strain evidence="3">BR232B</strain>
    </source>
</reference>
<dbReference type="GO" id="GO:0006361">
    <property type="term" value="P:transcription initiation at RNA polymerase I promoter"/>
    <property type="evidence" value="ECO:0007669"/>
    <property type="project" value="InterPro"/>
</dbReference>
<keyword evidence="4" id="KW-1185">Reference proteome</keyword>
<keyword evidence="2" id="KW-0175">Coiled coil</keyword>
<dbReference type="AlphaFoldDB" id="A0A9N8Z4B3"/>
<evidence type="ECO:0000256" key="2">
    <source>
        <dbReference type="SAM" id="Coils"/>
    </source>
</evidence>
<gene>
    <name evidence="3" type="ORF">PBRASI_LOCUS1091</name>
</gene>
<dbReference type="PANTHER" id="PTHR12790">
    <property type="entry name" value="TRANSCRIPTION INITIATION FACTOR IA RRN3"/>
    <property type="match status" value="1"/>
</dbReference>
<dbReference type="GO" id="GO:0001181">
    <property type="term" value="F:RNA polymerase I general transcription initiation factor activity"/>
    <property type="evidence" value="ECO:0007669"/>
    <property type="project" value="InterPro"/>
</dbReference>
<dbReference type="GO" id="GO:0005634">
    <property type="term" value="C:nucleus"/>
    <property type="evidence" value="ECO:0007669"/>
    <property type="project" value="TreeGrafter"/>
</dbReference>
<evidence type="ECO:0000256" key="1">
    <source>
        <dbReference type="ARBA" id="ARBA00010098"/>
    </source>
</evidence>
<accession>A0A9N8Z4B3</accession>
<proteinExistence type="inferred from homology"/>
<dbReference type="GO" id="GO:0001042">
    <property type="term" value="F:RNA polymerase I core binding"/>
    <property type="evidence" value="ECO:0007669"/>
    <property type="project" value="TreeGrafter"/>
</dbReference>
<dbReference type="OrthoDB" id="26970at2759"/>
<protein>
    <submittedName>
        <fullName evidence="3">10025_t:CDS:1</fullName>
    </submittedName>
</protein>
<evidence type="ECO:0000313" key="3">
    <source>
        <dbReference type="EMBL" id="CAG8471438.1"/>
    </source>
</evidence>
<dbReference type="Proteomes" id="UP000789739">
    <property type="component" value="Unassembled WGS sequence"/>
</dbReference>
<dbReference type="EMBL" id="CAJVPI010000065">
    <property type="protein sequence ID" value="CAG8471438.1"/>
    <property type="molecule type" value="Genomic_DNA"/>
</dbReference>
<dbReference type="InterPro" id="IPR007991">
    <property type="entry name" value="RNA_pol_I_trans_ini_fac_RRN3"/>
</dbReference>
<dbReference type="PANTHER" id="PTHR12790:SF0">
    <property type="entry name" value="RNA POLYMERASE I-SPECIFIC TRANSCRIPTION INITIATION FACTOR RRN3-RELATED"/>
    <property type="match status" value="1"/>
</dbReference>
<comment type="similarity">
    <text evidence="1">Belongs to the RRN3 family.</text>
</comment>
<organism evidence="3 4">
    <name type="scientific">Paraglomus brasilianum</name>
    <dbReference type="NCBI Taxonomy" id="144538"/>
    <lineage>
        <taxon>Eukaryota</taxon>
        <taxon>Fungi</taxon>
        <taxon>Fungi incertae sedis</taxon>
        <taxon>Mucoromycota</taxon>
        <taxon>Glomeromycotina</taxon>
        <taxon>Glomeromycetes</taxon>
        <taxon>Paraglomerales</taxon>
        <taxon>Paraglomeraceae</taxon>
        <taxon>Paraglomus</taxon>
    </lineage>
</organism>
<evidence type="ECO:0000313" key="4">
    <source>
        <dbReference type="Proteomes" id="UP000789739"/>
    </source>
</evidence>
<dbReference type="Pfam" id="PF05327">
    <property type="entry name" value="RRN3"/>
    <property type="match status" value="1"/>
</dbReference>